<feature type="signal peptide" evidence="2">
    <location>
        <begin position="1"/>
        <end position="21"/>
    </location>
</feature>
<keyword evidence="4" id="KW-1185">Reference proteome</keyword>
<dbReference type="EMBL" id="JABFCS010000001">
    <property type="protein sequence ID" value="NNU45158.1"/>
    <property type="molecule type" value="Genomic_DNA"/>
</dbReference>
<protein>
    <submittedName>
        <fullName evidence="3">DUF3617 domain-containing protein</fullName>
    </submittedName>
</protein>
<evidence type="ECO:0000313" key="3">
    <source>
        <dbReference type="EMBL" id="NNU45158.1"/>
    </source>
</evidence>
<dbReference type="PROSITE" id="PS51257">
    <property type="entry name" value="PROKAR_LIPOPROTEIN"/>
    <property type="match status" value="1"/>
</dbReference>
<reference evidence="3 4" key="2">
    <citation type="submission" date="2020-06" db="EMBL/GenBank/DDBJ databases">
        <title>Ramlibacter rhizophilus sp. nov., isolated from rhizosphere soil of national flower Mugunghwa from South Korea.</title>
        <authorList>
            <person name="Zheng-Fei Y."/>
            <person name="Huan T."/>
        </authorList>
    </citation>
    <scope>NUCLEOTIDE SEQUENCE [LARGE SCALE GENOMIC DNA]</scope>
    <source>
        <strain evidence="3 4">B156</strain>
    </source>
</reference>
<comment type="caution">
    <text evidence="3">The sequence shown here is derived from an EMBL/GenBank/DDBJ whole genome shotgun (WGS) entry which is preliminary data.</text>
</comment>
<dbReference type="Pfam" id="PF12276">
    <property type="entry name" value="DUF3617"/>
    <property type="match status" value="1"/>
</dbReference>
<accession>A0A849KA12</accession>
<keyword evidence="2" id="KW-0732">Signal</keyword>
<evidence type="ECO:0000256" key="1">
    <source>
        <dbReference type="SAM" id="MobiDB-lite"/>
    </source>
</evidence>
<organism evidence="3 4">
    <name type="scientific">Ramlibacter montanisoli</name>
    <dbReference type="NCBI Taxonomy" id="2732512"/>
    <lineage>
        <taxon>Bacteria</taxon>
        <taxon>Pseudomonadati</taxon>
        <taxon>Pseudomonadota</taxon>
        <taxon>Betaproteobacteria</taxon>
        <taxon>Burkholderiales</taxon>
        <taxon>Comamonadaceae</taxon>
        <taxon>Ramlibacter</taxon>
    </lineage>
</organism>
<sequence length="181" mass="19540">MRIPSLIACGVLAAACLPAAAQTLKPGLWEIHNNMKGGEMDQAMAEMQKSMAQMSPQQRKQMEAAMGQQGMRMAPGSGGGMAMQMCFTKEMVERNDVPMQDGCRTTVNQRSGNTHKFAFTCSNPPSSGEGQVTYSGPEAYTSKMTMKMASQGRSDTTTMETKGKWLKADCGNVKPMPAPKK</sequence>
<proteinExistence type="predicted"/>
<feature type="compositionally biased region" description="Polar residues" evidence="1">
    <location>
        <begin position="151"/>
        <end position="160"/>
    </location>
</feature>
<feature type="chain" id="PRO_5032993027" evidence="2">
    <location>
        <begin position="22"/>
        <end position="181"/>
    </location>
</feature>
<evidence type="ECO:0000256" key="2">
    <source>
        <dbReference type="SAM" id="SignalP"/>
    </source>
</evidence>
<evidence type="ECO:0000313" key="4">
    <source>
        <dbReference type="Proteomes" id="UP000552954"/>
    </source>
</evidence>
<dbReference type="RefSeq" id="WP_171562732.1">
    <property type="nucleotide sequence ID" value="NZ_JABFCS010000001.1"/>
</dbReference>
<name>A0A849KA12_9BURK</name>
<dbReference type="AlphaFoldDB" id="A0A849KA12"/>
<gene>
    <name evidence="3" type="ORF">HK415_21325</name>
</gene>
<feature type="region of interest" description="Disordered" evidence="1">
    <location>
        <begin position="150"/>
        <end position="181"/>
    </location>
</feature>
<dbReference type="Proteomes" id="UP000552954">
    <property type="component" value="Unassembled WGS sequence"/>
</dbReference>
<reference evidence="3 4" key="1">
    <citation type="submission" date="2020-05" db="EMBL/GenBank/DDBJ databases">
        <authorList>
            <person name="Khan S.A."/>
            <person name="Jeon C.O."/>
            <person name="Chun B.H."/>
        </authorList>
    </citation>
    <scope>NUCLEOTIDE SEQUENCE [LARGE SCALE GENOMIC DNA]</scope>
    <source>
        <strain evidence="3 4">B156</strain>
    </source>
</reference>
<dbReference type="InterPro" id="IPR022061">
    <property type="entry name" value="DUF3617"/>
</dbReference>